<evidence type="ECO:0000313" key="3">
    <source>
        <dbReference type="EMBL" id="TQF01251.1"/>
    </source>
</evidence>
<dbReference type="Pfam" id="PF00582">
    <property type="entry name" value="Usp"/>
    <property type="match status" value="1"/>
</dbReference>
<reference evidence="3 4" key="1">
    <citation type="submission" date="2019-06" db="EMBL/GenBank/DDBJ databases">
        <title>Description of Kitasatospora acidophila sp. nov. isolated from pine grove soil, and reclassification of Streptomyces novaecaesareae to Kitasatospora novaeceasareae comb. nov.</title>
        <authorList>
            <person name="Kim M.J."/>
        </authorList>
    </citation>
    <scope>NUCLEOTIDE SEQUENCE [LARGE SCALE GENOMIC DNA]</scope>
    <source>
        <strain evidence="3 4">MMS16-CNU292</strain>
    </source>
</reference>
<comment type="caution">
    <text evidence="3">The sequence shown here is derived from an EMBL/GenBank/DDBJ whole genome shotgun (WGS) entry which is preliminary data.</text>
</comment>
<dbReference type="InterPro" id="IPR006016">
    <property type="entry name" value="UspA"/>
</dbReference>
<dbReference type="AlphaFoldDB" id="A0A540VWW9"/>
<gene>
    <name evidence="3" type="ORF">E6W39_02125</name>
</gene>
<evidence type="ECO:0000256" key="1">
    <source>
        <dbReference type="ARBA" id="ARBA00008791"/>
    </source>
</evidence>
<dbReference type="CDD" id="cd00293">
    <property type="entry name" value="USP-like"/>
    <property type="match status" value="1"/>
</dbReference>
<evidence type="ECO:0000259" key="2">
    <source>
        <dbReference type="Pfam" id="PF00582"/>
    </source>
</evidence>
<dbReference type="OrthoDB" id="3472822at2"/>
<dbReference type="RefSeq" id="WP_141631985.1">
    <property type="nucleotide sequence ID" value="NZ_VIGB01000003.1"/>
</dbReference>
<feature type="domain" description="UspA" evidence="2">
    <location>
        <begin position="5"/>
        <end position="145"/>
    </location>
</feature>
<evidence type="ECO:0000313" key="4">
    <source>
        <dbReference type="Proteomes" id="UP000319103"/>
    </source>
</evidence>
<comment type="similarity">
    <text evidence="1">Belongs to the universal stress protein A family.</text>
</comment>
<dbReference type="PANTHER" id="PTHR46553:SF3">
    <property type="entry name" value="ADENINE NUCLEOTIDE ALPHA HYDROLASES-LIKE SUPERFAMILY PROTEIN"/>
    <property type="match status" value="1"/>
</dbReference>
<proteinExistence type="inferred from homology"/>
<protein>
    <submittedName>
        <fullName evidence="3">Universal stress protein</fullName>
    </submittedName>
</protein>
<dbReference type="PANTHER" id="PTHR46553">
    <property type="entry name" value="ADENINE NUCLEOTIDE ALPHA HYDROLASES-LIKE SUPERFAMILY PROTEIN"/>
    <property type="match status" value="1"/>
</dbReference>
<dbReference type="InterPro" id="IPR014729">
    <property type="entry name" value="Rossmann-like_a/b/a_fold"/>
</dbReference>
<name>A0A540VWW9_9ACTN</name>
<accession>A0A540VWW9</accession>
<dbReference type="Gene3D" id="3.40.50.620">
    <property type="entry name" value="HUPs"/>
    <property type="match status" value="1"/>
</dbReference>
<dbReference type="Proteomes" id="UP000319103">
    <property type="component" value="Unassembled WGS sequence"/>
</dbReference>
<dbReference type="SUPFAM" id="SSF52402">
    <property type="entry name" value="Adenine nucleotide alpha hydrolases-like"/>
    <property type="match status" value="1"/>
</dbReference>
<organism evidence="3 4">
    <name type="scientific">Kitasatospora acidiphila</name>
    <dbReference type="NCBI Taxonomy" id="2567942"/>
    <lineage>
        <taxon>Bacteria</taxon>
        <taxon>Bacillati</taxon>
        <taxon>Actinomycetota</taxon>
        <taxon>Actinomycetes</taxon>
        <taxon>Kitasatosporales</taxon>
        <taxon>Streptomycetaceae</taxon>
        <taxon>Kitasatospora</taxon>
    </lineage>
</organism>
<dbReference type="InterPro" id="IPR006015">
    <property type="entry name" value="Universal_stress_UspA"/>
</dbReference>
<sequence length="165" mass="17541">MAESTRVIVGVSGSRRSAAVLQRAAAEAARRGVELVPVIAWTPVGGEPAYRTQPCPSLAAAWEKAARARLDQVFAEVFGGYPADRLITPVVIRGEAGPALLQVADRPDDLLVIGSGRRGRLQRLLHGEVARHCLARARCAVTVVPAEARLPVARRGGWLDLVKAA</sequence>
<dbReference type="PRINTS" id="PR01438">
    <property type="entry name" value="UNVRSLSTRESS"/>
</dbReference>
<keyword evidence="4" id="KW-1185">Reference proteome</keyword>
<dbReference type="EMBL" id="VIGB01000003">
    <property type="protein sequence ID" value="TQF01251.1"/>
    <property type="molecule type" value="Genomic_DNA"/>
</dbReference>